<keyword evidence="9" id="KW-0460">Magnesium</keyword>
<organism evidence="14 15">
    <name type="scientific">Thorsellia kenyensis</name>
    <dbReference type="NCBI Taxonomy" id="1549888"/>
    <lineage>
        <taxon>Bacteria</taxon>
        <taxon>Pseudomonadati</taxon>
        <taxon>Pseudomonadota</taxon>
        <taxon>Gammaproteobacteria</taxon>
        <taxon>Enterobacterales</taxon>
        <taxon>Thorselliaceae</taxon>
        <taxon>Thorsellia</taxon>
    </lineage>
</organism>
<proteinExistence type="inferred from homology"/>
<evidence type="ECO:0000256" key="12">
    <source>
        <dbReference type="ARBA" id="ARBA00048138"/>
    </source>
</evidence>
<evidence type="ECO:0000256" key="3">
    <source>
        <dbReference type="ARBA" id="ARBA00009184"/>
    </source>
</evidence>
<evidence type="ECO:0000256" key="8">
    <source>
        <dbReference type="ARBA" id="ARBA00022801"/>
    </source>
</evidence>
<dbReference type="NCBIfam" id="TIGR00338">
    <property type="entry name" value="serB"/>
    <property type="match status" value="1"/>
</dbReference>
<dbReference type="EC" id="3.1.3.3" evidence="4"/>
<evidence type="ECO:0000256" key="11">
    <source>
        <dbReference type="ARBA" id="ARBA00031693"/>
    </source>
</evidence>
<dbReference type="SFLD" id="SFLDS00003">
    <property type="entry name" value="Haloacid_Dehalogenase"/>
    <property type="match status" value="1"/>
</dbReference>
<keyword evidence="10" id="KW-0718">Serine biosynthesis</keyword>
<keyword evidence="15" id="KW-1185">Reference proteome</keyword>
<dbReference type="SFLD" id="SFLDG01137">
    <property type="entry name" value="C1.6.1:_Phosphoserine_Phosphat"/>
    <property type="match status" value="1"/>
</dbReference>
<dbReference type="Gene3D" id="3.30.70.2020">
    <property type="match status" value="1"/>
</dbReference>
<dbReference type="SFLD" id="SFLDF00029">
    <property type="entry name" value="phosphoserine_phosphatase"/>
    <property type="match status" value="1"/>
</dbReference>
<sequence length="367" mass="40483">MNNSNGLNSIEIKTNSDVLVLPINWDASKVLRVELNVANNSSEKMYHLVQEGISSLECNQTDVTFAIIFNELKQSDFFGILSAFTKILTSETTEEGKLYISNMSIELGLNIVTLKVSSVFLEAFKNVLSELSQQYFIDYLLNENKIGLPSLEKPGLLVMDMDSTAIEIECIDEIAKLYGVGRAVSEVTERAMQGELDFSESLRARVAKLEGASETILSQVRNSLPLMPGLEKLVTLLTEKQWKVVIASGGFTYFSDFLKDKLGLFETYANQLEIKDGLLTGQVKGDIVDAKFKALILTSLSEKLGFSKSQTVAIGDGANDLPMLKTAALGVAYHAKPSVQAASAYRINHNDLRVLYIILSLVTQWAR</sequence>
<evidence type="ECO:0000256" key="9">
    <source>
        <dbReference type="ARBA" id="ARBA00022842"/>
    </source>
</evidence>
<evidence type="ECO:0000256" key="10">
    <source>
        <dbReference type="ARBA" id="ARBA00023299"/>
    </source>
</evidence>
<dbReference type="InterPro" id="IPR036412">
    <property type="entry name" value="HAD-like_sf"/>
</dbReference>
<dbReference type="GO" id="GO:0016787">
    <property type="term" value="F:hydrolase activity"/>
    <property type="evidence" value="ECO:0007669"/>
    <property type="project" value="UniProtKB-KW"/>
</dbReference>
<evidence type="ECO:0000313" key="14">
    <source>
        <dbReference type="EMBL" id="MFC0178659.1"/>
    </source>
</evidence>
<dbReference type="Proteomes" id="UP001589758">
    <property type="component" value="Unassembled WGS sequence"/>
</dbReference>
<dbReference type="InterPro" id="IPR050582">
    <property type="entry name" value="HAD-like_SerB"/>
</dbReference>
<evidence type="ECO:0000256" key="2">
    <source>
        <dbReference type="ARBA" id="ARBA00005135"/>
    </source>
</evidence>
<comment type="catalytic activity">
    <reaction evidence="12">
        <text>O-phospho-L-serine + H2O = L-serine + phosphate</text>
        <dbReference type="Rhea" id="RHEA:21208"/>
        <dbReference type="ChEBI" id="CHEBI:15377"/>
        <dbReference type="ChEBI" id="CHEBI:33384"/>
        <dbReference type="ChEBI" id="CHEBI:43474"/>
        <dbReference type="ChEBI" id="CHEBI:57524"/>
        <dbReference type="EC" id="3.1.3.3"/>
    </reaction>
</comment>
<dbReference type="EMBL" id="JBHLXE010000013">
    <property type="protein sequence ID" value="MFC0178659.1"/>
    <property type="molecule type" value="Genomic_DNA"/>
</dbReference>
<keyword evidence="7" id="KW-0479">Metal-binding</keyword>
<evidence type="ECO:0000256" key="5">
    <source>
        <dbReference type="ARBA" id="ARBA00015196"/>
    </source>
</evidence>
<evidence type="ECO:0000256" key="7">
    <source>
        <dbReference type="ARBA" id="ARBA00022723"/>
    </source>
</evidence>
<evidence type="ECO:0000313" key="15">
    <source>
        <dbReference type="Proteomes" id="UP001589758"/>
    </source>
</evidence>
<gene>
    <name evidence="14" type="primary">serB</name>
    <name evidence="14" type="ORF">ACFFIT_00835</name>
</gene>
<dbReference type="InterPro" id="IPR004469">
    <property type="entry name" value="PSP"/>
</dbReference>
<keyword evidence="8 14" id="KW-0378">Hydrolase</keyword>
<dbReference type="Gene3D" id="3.40.50.1000">
    <property type="entry name" value="HAD superfamily/HAD-like"/>
    <property type="match status" value="1"/>
</dbReference>
<accession>A0ABV6C6R4</accession>
<comment type="caution">
    <text evidence="14">The sequence shown here is derived from an EMBL/GenBank/DDBJ whole genome shotgun (WGS) entry which is preliminary data.</text>
</comment>
<protein>
    <recommendedName>
        <fullName evidence="5">Phosphoserine phosphatase</fullName>
        <ecNumber evidence="4">3.1.3.3</ecNumber>
    </recommendedName>
    <alternativeName>
        <fullName evidence="11">O-phosphoserine phosphohydrolase</fullName>
    </alternativeName>
</protein>
<keyword evidence="6" id="KW-0028">Amino-acid biosynthesis</keyword>
<name>A0ABV6C6R4_9GAMM</name>
<evidence type="ECO:0000256" key="13">
    <source>
        <dbReference type="ARBA" id="ARBA00048523"/>
    </source>
</evidence>
<dbReference type="SUPFAM" id="SSF56784">
    <property type="entry name" value="HAD-like"/>
    <property type="match status" value="1"/>
</dbReference>
<dbReference type="NCBIfam" id="TIGR01488">
    <property type="entry name" value="HAD-SF-IB"/>
    <property type="match status" value="1"/>
</dbReference>
<dbReference type="Pfam" id="PF00702">
    <property type="entry name" value="Hydrolase"/>
    <property type="match status" value="1"/>
</dbReference>
<dbReference type="Gene3D" id="1.10.150.210">
    <property type="entry name" value="Phosphoserine phosphatase, domain 2"/>
    <property type="match status" value="1"/>
</dbReference>
<comment type="cofactor">
    <cofactor evidence="1">
        <name>Mg(2+)</name>
        <dbReference type="ChEBI" id="CHEBI:18420"/>
    </cofactor>
</comment>
<dbReference type="PANTHER" id="PTHR43344">
    <property type="entry name" value="PHOSPHOSERINE PHOSPHATASE"/>
    <property type="match status" value="1"/>
</dbReference>
<dbReference type="RefSeq" id="WP_385875502.1">
    <property type="nucleotide sequence ID" value="NZ_JBHLXE010000013.1"/>
</dbReference>
<comment type="pathway">
    <text evidence="2">Amino-acid biosynthesis; L-serine biosynthesis; L-serine from 3-phospho-D-glycerate: step 3/3.</text>
</comment>
<evidence type="ECO:0000256" key="6">
    <source>
        <dbReference type="ARBA" id="ARBA00022605"/>
    </source>
</evidence>
<comment type="similarity">
    <text evidence="3">Belongs to the HAD-like hydrolase superfamily. SerB family.</text>
</comment>
<dbReference type="CDD" id="cd07500">
    <property type="entry name" value="HAD_PSP"/>
    <property type="match status" value="1"/>
</dbReference>
<dbReference type="PANTHER" id="PTHR43344:SF2">
    <property type="entry name" value="PHOSPHOSERINE PHOSPHATASE"/>
    <property type="match status" value="1"/>
</dbReference>
<comment type="catalytic activity">
    <reaction evidence="13">
        <text>O-phospho-D-serine + H2O = D-serine + phosphate</text>
        <dbReference type="Rhea" id="RHEA:24873"/>
        <dbReference type="ChEBI" id="CHEBI:15377"/>
        <dbReference type="ChEBI" id="CHEBI:35247"/>
        <dbReference type="ChEBI" id="CHEBI:43474"/>
        <dbReference type="ChEBI" id="CHEBI:58680"/>
        <dbReference type="EC" id="3.1.3.3"/>
    </reaction>
</comment>
<dbReference type="InterPro" id="IPR023214">
    <property type="entry name" value="HAD_sf"/>
</dbReference>
<evidence type="ECO:0000256" key="4">
    <source>
        <dbReference type="ARBA" id="ARBA00012640"/>
    </source>
</evidence>
<evidence type="ECO:0000256" key="1">
    <source>
        <dbReference type="ARBA" id="ARBA00001946"/>
    </source>
</evidence>
<reference evidence="14 15" key="1">
    <citation type="submission" date="2024-09" db="EMBL/GenBank/DDBJ databases">
        <authorList>
            <person name="Sun Q."/>
            <person name="Mori K."/>
        </authorList>
    </citation>
    <scope>NUCLEOTIDE SEQUENCE [LARGE SCALE GENOMIC DNA]</scope>
    <source>
        <strain evidence="14 15">CCM 8545</strain>
    </source>
</reference>
<dbReference type="SFLD" id="SFLDG01136">
    <property type="entry name" value="C1.6:_Phosphoserine_Phosphatas"/>
    <property type="match status" value="1"/>
</dbReference>